<sequence length="179" mass="20441">MFYTFQVVQEPAPQQLNYPSQFDLPRPNDAVASHPGRHYLESHPSSTNTNGRMSVAPDEVIQEWPVWTARDHVVGLRRWMLDLEWSLGAFESWTSQFMEEWSAMRQQPDAIVGPWLEFNESKASTGRLILRYVGRVMDGRLSGDLAECRDLALQIHQLGSPLYSAVIGLEVSLQWVRIG</sequence>
<evidence type="ECO:0000313" key="2">
    <source>
        <dbReference type="Proteomes" id="UP000076532"/>
    </source>
</evidence>
<keyword evidence="2" id="KW-1185">Reference proteome</keyword>
<dbReference type="Proteomes" id="UP000076532">
    <property type="component" value="Unassembled WGS sequence"/>
</dbReference>
<evidence type="ECO:0000313" key="1">
    <source>
        <dbReference type="EMBL" id="KZP13326.1"/>
    </source>
</evidence>
<organism evidence="1 2">
    <name type="scientific">Athelia psychrophila</name>
    <dbReference type="NCBI Taxonomy" id="1759441"/>
    <lineage>
        <taxon>Eukaryota</taxon>
        <taxon>Fungi</taxon>
        <taxon>Dikarya</taxon>
        <taxon>Basidiomycota</taxon>
        <taxon>Agaricomycotina</taxon>
        <taxon>Agaricomycetes</taxon>
        <taxon>Agaricomycetidae</taxon>
        <taxon>Atheliales</taxon>
        <taxon>Atheliaceae</taxon>
        <taxon>Athelia</taxon>
    </lineage>
</organism>
<reference evidence="1 2" key="1">
    <citation type="journal article" date="2016" name="Mol. Biol. Evol.">
        <title>Comparative Genomics of Early-Diverging Mushroom-Forming Fungi Provides Insights into the Origins of Lignocellulose Decay Capabilities.</title>
        <authorList>
            <person name="Nagy L.G."/>
            <person name="Riley R."/>
            <person name="Tritt A."/>
            <person name="Adam C."/>
            <person name="Daum C."/>
            <person name="Floudas D."/>
            <person name="Sun H."/>
            <person name="Yadav J.S."/>
            <person name="Pangilinan J."/>
            <person name="Larsson K.H."/>
            <person name="Matsuura K."/>
            <person name="Barry K."/>
            <person name="Labutti K."/>
            <person name="Kuo R."/>
            <person name="Ohm R.A."/>
            <person name="Bhattacharya S.S."/>
            <person name="Shirouzu T."/>
            <person name="Yoshinaga Y."/>
            <person name="Martin F.M."/>
            <person name="Grigoriev I.V."/>
            <person name="Hibbett D.S."/>
        </authorList>
    </citation>
    <scope>NUCLEOTIDE SEQUENCE [LARGE SCALE GENOMIC DNA]</scope>
    <source>
        <strain evidence="1 2">CBS 109695</strain>
    </source>
</reference>
<gene>
    <name evidence="1" type="ORF">FIBSPDRAFT_960613</name>
</gene>
<name>A0A166C5Y7_9AGAM</name>
<protein>
    <submittedName>
        <fullName evidence="1">Uncharacterized protein</fullName>
    </submittedName>
</protein>
<proteinExistence type="predicted"/>
<dbReference type="EMBL" id="KV417634">
    <property type="protein sequence ID" value="KZP13326.1"/>
    <property type="molecule type" value="Genomic_DNA"/>
</dbReference>
<dbReference type="OrthoDB" id="3328897at2759"/>
<accession>A0A166C5Y7</accession>
<dbReference type="AlphaFoldDB" id="A0A166C5Y7"/>